<feature type="compositionally biased region" description="Basic and acidic residues" evidence="2">
    <location>
        <begin position="218"/>
        <end position="229"/>
    </location>
</feature>
<keyword evidence="3" id="KW-0812">Transmembrane</keyword>
<feature type="transmembrane region" description="Helical" evidence="3">
    <location>
        <begin position="352"/>
        <end position="371"/>
    </location>
</feature>
<gene>
    <name evidence="4" type="ORF">DBRI00130_LOCUS18884</name>
</gene>
<dbReference type="AlphaFoldDB" id="A0A7S4VRS8"/>
<protein>
    <submittedName>
        <fullName evidence="4">Uncharacterized protein</fullName>
    </submittedName>
</protein>
<name>A0A7S4VRS8_9STRA</name>
<accession>A0A7S4VRS8</accession>
<organism evidence="4">
    <name type="scientific">Ditylum brightwellii</name>
    <dbReference type="NCBI Taxonomy" id="49249"/>
    <lineage>
        <taxon>Eukaryota</taxon>
        <taxon>Sar</taxon>
        <taxon>Stramenopiles</taxon>
        <taxon>Ochrophyta</taxon>
        <taxon>Bacillariophyta</taxon>
        <taxon>Mediophyceae</taxon>
        <taxon>Lithodesmiophycidae</taxon>
        <taxon>Lithodesmiales</taxon>
        <taxon>Lithodesmiaceae</taxon>
        <taxon>Ditylum</taxon>
    </lineage>
</organism>
<feature type="transmembrane region" description="Helical" evidence="3">
    <location>
        <begin position="326"/>
        <end position="346"/>
    </location>
</feature>
<sequence>MMHISEEIDQPNGEDLPTIIEDEHRRSNSKSLGQSNRISLNENVMTLNQRKTRKWKNLEKSLNGKPSRHRFQSSMNNSLSLLNGSFQLGGSMRNIVQDFSRDIKSAETFFSLEDSQAISFDDDDDDDDDLLSELEDISSAQRELENEMDELERMFSLDSFGAVEEDIPSLSNVSDLNGSRHIDINSEVPLSDDDQNSTSSCNQSDSSEDHIMSNNASTDEKENSFDSSREIDQPRELIANMSTRQLKVQTSAREFASVHADPSVHTQNPQNCMQELNDHNEDIDCNEHESSAVINNIACGVYGRHEYTIKSFWPDREGRSVDFTRTYEGGLLVYLSTWIFLSFFFGRVPHDIFWMAALIIPLMVITVEINFPHRMDEAVVALGILLCHFIFTGGVTVLT</sequence>
<keyword evidence="3" id="KW-1133">Transmembrane helix</keyword>
<keyword evidence="1" id="KW-0175">Coiled coil</keyword>
<feature type="compositionally biased region" description="Low complexity" evidence="2">
    <location>
        <begin position="196"/>
        <end position="205"/>
    </location>
</feature>
<feature type="region of interest" description="Disordered" evidence="2">
    <location>
        <begin position="184"/>
        <end position="229"/>
    </location>
</feature>
<evidence type="ECO:0000256" key="3">
    <source>
        <dbReference type="SAM" id="Phobius"/>
    </source>
</evidence>
<reference evidence="4" key="1">
    <citation type="submission" date="2021-01" db="EMBL/GenBank/DDBJ databases">
        <authorList>
            <person name="Corre E."/>
            <person name="Pelletier E."/>
            <person name="Niang G."/>
            <person name="Scheremetjew M."/>
            <person name="Finn R."/>
            <person name="Kale V."/>
            <person name="Holt S."/>
            <person name="Cochrane G."/>
            <person name="Meng A."/>
            <person name="Brown T."/>
            <person name="Cohen L."/>
        </authorList>
    </citation>
    <scope>NUCLEOTIDE SEQUENCE</scope>
    <source>
        <strain evidence="4">GSO104</strain>
    </source>
</reference>
<feature type="coiled-coil region" evidence="1">
    <location>
        <begin position="130"/>
        <end position="157"/>
    </location>
</feature>
<evidence type="ECO:0000256" key="1">
    <source>
        <dbReference type="SAM" id="Coils"/>
    </source>
</evidence>
<evidence type="ECO:0000256" key="2">
    <source>
        <dbReference type="SAM" id="MobiDB-lite"/>
    </source>
</evidence>
<proteinExistence type="predicted"/>
<keyword evidence="3" id="KW-0472">Membrane</keyword>
<evidence type="ECO:0000313" key="4">
    <source>
        <dbReference type="EMBL" id="CAE4614793.1"/>
    </source>
</evidence>
<feature type="transmembrane region" description="Helical" evidence="3">
    <location>
        <begin position="378"/>
        <end position="398"/>
    </location>
</feature>
<dbReference type="EMBL" id="HBNS01023927">
    <property type="protein sequence ID" value="CAE4614793.1"/>
    <property type="molecule type" value="Transcribed_RNA"/>
</dbReference>